<protein>
    <submittedName>
        <fullName evidence="2">Uncharacterized protein</fullName>
    </submittedName>
</protein>
<gene>
    <name evidence="2" type="ORF">QP487_11400</name>
</gene>
<name>A0AAW6YL24_9STRE</name>
<comment type="caution">
    <text evidence="2">The sequence shown here is derived from an EMBL/GenBank/DDBJ whole genome shotgun (WGS) entry which is preliminary data.</text>
</comment>
<evidence type="ECO:0000313" key="3">
    <source>
        <dbReference type="Proteomes" id="UP001237917"/>
    </source>
</evidence>
<feature type="compositionally biased region" description="Polar residues" evidence="1">
    <location>
        <begin position="75"/>
        <end position="87"/>
    </location>
</feature>
<reference evidence="2" key="1">
    <citation type="submission" date="2023-05" db="EMBL/GenBank/DDBJ databases">
        <title>Cataloging the Phylogenetic Diversity of Human Bladder Bacteria.</title>
        <authorList>
            <person name="Du J."/>
        </authorList>
    </citation>
    <scope>NUCLEOTIDE SEQUENCE</scope>
    <source>
        <strain evidence="2">UMB0765</strain>
    </source>
</reference>
<accession>A0AAW6YL24</accession>
<evidence type="ECO:0000313" key="2">
    <source>
        <dbReference type="EMBL" id="MDK7294014.1"/>
    </source>
</evidence>
<dbReference type="EMBL" id="JASOPU010000058">
    <property type="protein sequence ID" value="MDK7294014.1"/>
    <property type="molecule type" value="Genomic_DNA"/>
</dbReference>
<evidence type="ECO:0000256" key="1">
    <source>
        <dbReference type="SAM" id="MobiDB-lite"/>
    </source>
</evidence>
<sequence>MSDSQGPSFSWHKLVQEILATLKSLIKMLARLVYYLIDQLTRILLPLFRRIDRVLPQGNSQNKDQGSPFKRQVQEKVNSQLQPSLNPLKSFWHK</sequence>
<organism evidence="2 3">
    <name type="scientific">Streptococcus pasteurianus</name>
    <dbReference type="NCBI Taxonomy" id="197614"/>
    <lineage>
        <taxon>Bacteria</taxon>
        <taxon>Bacillati</taxon>
        <taxon>Bacillota</taxon>
        <taxon>Bacilli</taxon>
        <taxon>Lactobacillales</taxon>
        <taxon>Streptococcaceae</taxon>
        <taxon>Streptococcus</taxon>
    </lineage>
</organism>
<dbReference type="AlphaFoldDB" id="A0AAW6YL24"/>
<proteinExistence type="predicted"/>
<dbReference type="RefSeq" id="WP_285362483.1">
    <property type="nucleotide sequence ID" value="NZ_JASOPU010000058.1"/>
</dbReference>
<feature type="region of interest" description="Disordered" evidence="1">
    <location>
        <begin position="57"/>
        <end position="94"/>
    </location>
</feature>
<dbReference type="Proteomes" id="UP001237917">
    <property type="component" value="Unassembled WGS sequence"/>
</dbReference>
<feature type="non-terminal residue" evidence="2">
    <location>
        <position position="94"/>
    </location>
</feature>